<dbReference type="KEGG" id="cic:CICLE_v100106542m"/>
<evidence type="ECO:0000313" key="1">
    <source>
        <dbReference type="EMBL" id="ESR64489.1"/>
    </source>
</evidence>
<feature type="non-terminal residue" evidence="1">
    <location>
        <position position="1"/>
    </location>
</feature>
<dbReference type="EMBL" id="KI535697">
    <property type="protein sequence ID" value="ESR64489.1"/>
    <property type="molecule type" value="Genomic_DNA"/>
</dbReference>
<gene>
    <name evidence="1" type="ORF">CICLE_v100106542mg</name>
</gene>
<evidence type="ECO:0000313" key="2">
    <source>
        <dbReference type="Proteomes" id="UP000030687"/>
    </source>
</evidence>
<keyword evidence="2" id="KW-1185">Reference proteome</keyword>
<sequence>PMEKLVIYQNKYTLKTTECCITLNYMTELIAIQTGDSI</sequence>
<accession>V4WDD3</accession>
<name>V4WDD3_CITCL</name>
<dbReference type="Proteomes" id="UP000030687">
    <property type="component" value="Unassembled WGS sequence"/>
</dbReference>
<dbReference type="Gramene" id="ESR64489">
    <property type="protein sequence ID" value="ESR64489"/>
    <property type="gene ID" value="CICLE_v100106542mg"/>
</dbReference>
<dbReference type="InParanoid" id="V4WDD3"/>
<proteinExistence type="predicted"/>
<dbReference type="AlphaFoldDB" id="V4WDD3"/>
<protein>
    <submittedName>
        <fullName evidence="1">Uncharacterized protein</fullName>
    </submittedName>
</protein>
<organism evidence="1 2">
    <name type="scientific">Citrus clementina</name>
    <name type="common">Clementine</name>
    <name type="synonym">Citrus deliciosa x Citrus sinensis</name>
    <dbReference type="NCBI Taxonomy" id="85681"/>
    <lineage>
        <taxon>Eukaryota</taxon>
        <taxon>Viridiplantae</taxon>
        <taxon>Streptophyta</taxon>
        <taxon>Embryophyta</taxon>
        <taxon>Tracheophyta</taxon>
        <taxon>Spermatophyta</taxon>
        <taxon>Magnoliopsida</taxon>
        <taxon>eudicotyledons</taxon>
        <taxon>Gunneridae</taxon>
        <taxon>Pentapetalae</taxon>
        <taxon>rosids</taxon>
        <taxon>malvids</taxon>
        <taxon>Sapindales</taxon>
        <taxon>Rutaceae</taxon>
        <taxon>Aurantioideae</taxon>
        <taxon>Citrus</taxon>
    </lineage>
</organism>
<reference evidence="1 2" key="1">
    <citation type="submission" date="2013-10" db="EMBL/GenBank/DDBJ databases">
        <authorList>
            <consortium name="International Citrus Genome Consortium"/>
            <person name="Jenkins J."/>
            <person name="Schmutz J."/>
            <person name="Prochnik S."/>
            <person name="Rokhsar D."/>
            <person name="Gmitter F."/>
            <person name="Ollitrault P."/>
            <person name="Machado M."/>
            <person name="Talon M."/>
            <person name="Wincker P."/>
            <person name="Jaillon O."/>
            <person name="Morgante M."/>
        </authorList>
    </citation>
    <scope>NUCLEOTIDE SEQUENCE</scope>
    <source>
        <strain evidence="2">cv. Clemenules</strain>
    </source>
</reference>